<evidence type="ECO:0000256" key="9">
    <source>
        <dbReference type="PROSITE-ProRule" id="PRU00146"/>
    </source>
</evidence>
<keyword evidence="5 8" id="KW-0862">Zinc</keyword>
<feature type="binding site" evidence="8">
    <location>
        <position position="110"/>
    </location>
    <ligand>
        <name>Zn(2+)</name>
        <dbReference type="ChEBI" id="CHEBI:29105"/>
        <label>1</label>
    </ligand>
</feature>
<evidence type="ECO:0000313" key="11">
    <source>
        <dbReference type="EMBL" id="KAJ8727568.1"/>
    </source>
</evidence>
<evidence type="ECO:0000313" key="12">
    <source>
        <dbReference type="Proteomes" id="UP001231518"/>
    </source>
</evidence>
<evidence type="ECO:0000256" key="2">
    <source>
        <dbReference type="ARBA" id="ARBA00010210"/>
    </source>
</evidence>
<dbReference type="PROSITE" id="PS01359">
    <property type="entry name" value="ZF_PHD_1"/>
    <property type="match status" value="1"/>
</dbReference>
<dbReference type="EMBL" id="JARGEI010000008">
    <property type="protein sequence ID" value="KAJ8727568.1"/>
    <property type="molecule type" value="Genomic_DNA"/>
</dbReference>
<dbReference type="AlphaFoldDB" id="A0AAD7YUD2"/>
<keyword evidence="3 8" id="KW-0479">Metal-binding</keyword>
<reference evidence="11" key="1">
    <citation type="submission" date="2023-03" db="EMBL/GenBank/DDBJ databases">
        <title>Chromosome-level genomes of two armyworms, Mythimna separata and Mythimna loreyi, provide insights into the biosynthesis and reception of sex pheromones.</title>
        <authorList>
            <person name="Zhao H."/>
        </authorList>
    </citation>
    <scope>NUCLEOTIDE SEQUENCE</scope>
    <source>
        <strain evidence="11">BeijingLab</strain>
        <tissue evidence="11">Pupa</tissue>
    </source>
</reference>
<feature type="binding site" evidence="8">
    <location>
        <position position="129"/>
    </location>
    <ligand>
        <name>Zn(2+)</name>
        <dbReference type="ChEBI" id="CHEBI:29105"/>
        <label>2</label>
    </ligand>
</feature>
<dbReference type="InterPro" id="IPR028651">
    <property type="entry name" value="ING_fam"/>
</dbReference>
<dbReference type="GO" id="GO:0008270">
    <property type="term" value="F:zinc ion binding"/>
    <property type="evidence" value="ECO:0007669"/>
    <property type="project" value="UniProtKB-KW"/>
</dbReference>
<dbReference type="SUPFAM" id="SSF57903">
    <property type="entry name" value="FYVE/PHD zinc finger"/>
    <property type="match status" value="1"/>
</dbReference>
<dbReference type="Gene3D" id="3.30.40.10">
    <property type="entry name" value="Zinc/RING finger domain, C3HC4 (zinc finger)"/>
    <property type="match status" value="1"/>
</dbReference>
<dbReference type="Proteomes" id="UP001231518">
    <property type="component" value="Chromosome 11"/>
</dbReference>
<organism evidence="11 12">
    <name type="scientific">Mythimna separata</name>
    <name type="common">Oriental armyworm</name>
    <name type="synonym">Pseudaletia separata</name>
    <dbReference type="NCBI Taxonomy" id="271217"/>
    <lineage>
        <taxon>Eukaryota</taxon>
        <taxon>Metazoa</taxon>
        <taxon>Ecdysozoa</taxon>
        <taxon>Arthropoda</taxon>
        <taxon>Hexapoda</taxon>
        <taxon>Insecta</taxon>
        <taxon>Pterygota</taxon>
        <taxon>Neoptera</taxon>
        <taxon>Endopterygota</taxon>
        <taxon>Lepidoptera</taxon>
        <taxon>Glossata</taxon>
        <taxon>Ditrysia</taxon>
        <taxon>Noctuoidea</taxon>
        <taxon>Noctuidae</taxon>
        <taxon>Noctuinae</taxon>
        <taxon>Hadenini</taxon>
        <taxon>Mythimna</taxon>
    </lineage>
</organism>
<feature type="site" description="Histone H3K4me3 binding" evidence="7">
    <location>
        <position position="96"/>
    </location>
</feature>
<gene>
    <name evidence="11" type="ORF">PYW07_001687</name>
</gene>
<comment type="caution">
    <text evidence="11">The sequence shown here is derived from an EMBL/GenBank/DDBJ whole genome shotgun (WGS) entry which is preliminary data.</text>
</comment>
<feature type="binding site" evidence="8">
    <location>
        <position position="113"/>
    </location>
    <ligand>
        <name>Zn(2+)</name>
        <dbReference type="ChEBI" id="CHEBI:29105"/>
        <label>1</label>
    </ligand>
</feature>
<feature type="site" description="Histone H3K4me3 binding" evidence="7">
    <location>
        <position position="84"/>
    </location>
</feature>
<evidence type="ECO:0000256" key="3">
    <source>
        <dbReference type="ARBA" id="ARBA00022723"/>
    </source>
</evidence>
<comment type="similarity">
    <text evidence="2">Belongs to the ING family.</text>
</comment>
<dbReference type="PROSITE" id="PS00028">
    <property type="entry name" value="ZINC_FINGER_C2H2_1"/>
    <property type="match status" value="1"/>
</dbReference>
<feature type="binding site" evidence="8">
    <location>
        <position position="85"/>
    </location>
    <ligand>
        <name>Zn(2+)</name>
        <dbReference type="ChEBI" id="CHEBI:29105"/>
        <label>1</label>
    </ligand>
</feature>
<feature type="binding site" evidence="8">
    <location>
        <position position="99"/>
    </location>
    <ligand>
        <name>Zn(2+)</name>
        <dbReference type="ChEBI" id="CHEBI:29105"/>
        <label>2</label>
    </ligand>
</feature>
<dbReference type="InterPro" id="IPR013083">
    <property type="entry name" value="Znf_RING/FYVE/PHD"/>
</dbReference>
<dbReference type="InterPro" id="IPR001965">
    <property type="entry name" value="Znf_PHD"/>
</dbReference>
<dbReference type="PANTHER" id="PTHR10333">
    <property type="entry name" value="INHIBITOR OF GROWTH PROTEIN"/>
    <property type="match status" value="1"/>
</dbReference>
<feature type="site" description="Histone H3K4me3 binding" evidence="7">
    <location>
        <position position="108"/>
    </location>
</feature>
<protein>
    <recommendedName>
        <fullName evidence="10">PHD-type domain-containing protein</fullName>
    </recommendedName>
</protein>
<feature type="binding site" evidence="8">
    <location>
        <position position="126"/>
    </location>
    <ligand>
        <name>Zn(2+)</name>
        <dbReference type="ChEBI" id="CHEBI:29105"/>
        <label>2</label>
    </ligand>
</feature>
<dbReference type="InterPro" id="IPR019787">
    <property type="entry name" value="Znf_PHD-finger"/>
</dbReference>
<name>A0AAD7YUD2_MYTSE</name>
<keyword evidence="4 9" id="KW-0863">Zinc-finger</keyword>
<dbReference type="InterPro" id="IPR011011">
    <property type="entry name" value="Znf_FYVE_PHD"/>
</dbReference>
<keyword evidence="12" id="KW-1185">Reference proteome</keyword>
<proteinExistence type="inferred from homology"/>
<dbReference type="InterPro" id="IPR019786">
    <property type="entry name" value="Zinc_finger_PHD-type_CS"/>
</dbReference>
<sequence>MGVLSSENTMFTCGQCSMQYCNYKQLLEHLYWRHGTESVRCNQCSLKRWQYAVHECHVLPIYVVLHEEDLPSEDCPTNAEKADYCYCRKFVADAQMIGCDGPYCMRQWYHFSCVGITTPPEGKWLCPNCEEAQKKKQV</sequence>
<dbReference type="InterPro" id="IPR013087">
    <property type="entry name" value="Znf_C2H2_type"/>
</dbReference>
<evidence type="ECO:0000259" key="10">
    <source>
        <dbReference type="PROSITE" id="PS50016"/>
    </source>
</evidence>
<feature type="binding site" evidence="8">
    <location>
        <position position="87"/>
    </location>
    <ligand>
        <name>Zn(2+)</name>
        <dbReference type="ChEBI" id="CHEBI:29105"/>
        <label>1</label>
    </ligand>
</feature>
<accession>A0AAD7YUD2</accession>
<keyword evidence="6" id="KW-0539">Nucleus</keyword>
<dbReference type="Pfam" id="PF00628">
    <property type="entry name" value="PHD"/>
    <property type="match status" value="1"/>
</dbReference>
<evidence type="ECO:0000256" key="8">
    <source>
        <dbReference type="PIRSR" id="PIRSR628651-51"/>
    </source>
</evidence>
<feature type="binding site" evidence="8">
    <location>
        <position position="104"/>
    </location>
    <ligand>
        <name>Zn(2+)</name>
        <dbReference type="ChEBI" id="CHEBI:29105"/>
        <label>2</label>
    </ligand>
</feature>
<evidence type="ECO:0000256" key="5">
    <source>
        <dbReference type="ARBA" id="ARBA00022833"/>
    </source>
</evidence>
<evidence type="ECO:0000256" key="7">
    <source>
        <dbReference type="PIRSR" id="PIRSR628651-50"/>
    </source>
</evidence>
<dbReference type="SMART" id="SM00249">
    <property type="entry name" value="PHD"/>
    <property type="match status" value="1"/>
</dbReference>
<feature type="domain" description="PHD-type" evidence="10">
    <location>
        <begin position="82"/>
        <end position="132"/>
    </location>
</feature>
<evidence type="ECO:0000256" key="6">
    <source>
        <dbReference type="ARBA" id="ARBA00023242"/>
    </source>
</evidence>
<evidence type="ECO:0000256" key="4">
    <source>
        <dbReference type="ARBA" id="ARBA00022771"/>
    </source>
</evidence>
<dbReference type="GO" id="GO:0005634">
    <property type="term" value="C:nucleus"/>
    <property type="evidence" value="ECO:0007669"/>
    <property type="project" value="UniProtKB-SubCell"/>
</dbReference>
<dbReference type="PROSITE" id="PS50016">
    <property type="entry name" value="ZF_PHD_2"/>
    <property type="match status" value="1"/>
</dbReference>
<evidence type="ECO:0000256" key="1">
    <source>
        <dbReference type="ARBA" id="ARBA00004123"/>
    </source>
</evidence>
<feature type="site" description="Histone H3K4me3 binding" evidence="7">
    <location>
        <position position="100"/>
    </location>
</feature>
<comment type="subcellular location">
    <subcellularLocation>
        <location evidence="1">Nucleus</location>
    </subcellularLocation>
</comment>